<feature type="region of interest" description="Disordered" evidence="1">
    <location>
        <begin position="1"/>
        <end position="40"/>
    </location>
</feature>
<proteinExistence type="predicted"/>
<accession>A0A4D4L0J1</accession>
<feature type="compositionally biased region" description="Basic and acidic residues" evidence="1">
    <location>
        <begin position="21"/>
        <end position="40"/>
    </location>
</feature>
<evidence type="ECO:0000313" key="2">
    <source>
        <dbReference type="EMBL" id="GDY52267.1"/>
    </source>
</evidence>
<evidence type="ECO:0000313" key="3">
    <source>
        <dbReference type="Proteomes" id="UP000301309"/>
    </source>
</evidence>
<dbReference type="AlphaFoldDB" id="A0A4D4L0J1"/>
<organism evidence="2 3">
    <name type="scientific">Streptomyces violaceusniger</name>
    <dbReference type="NCBI Taxonomy" id="68280"/>
    <lineage>
        <taxon>Bacteria</taxon>
        <taxon>Bacillati</taxon>
        <taxon>Actinomycetota</taxon>
        <taxon>Actinomycetes</taxon>
        <taxon>Kitasatosporales</taxon>
        <taxon>Streptomycetaceae</taxon>
        <taxon>Streptomyces</taxon>
        <taxon>Streptomyces violaceusniger group</taxon>
    </lineage>
</organism>
<gene>
    <name evidence="2" type="ORF">SVIO_028900</name>
</gene>
<dbReference type="EMBL" id="BJHW01000001">
    <property type="protein sequence ID" value="GDY52267.1"/>
    <property type="molecule type" value="Genomic_DNA"/>
</dbReference>
<reference evidence="2 3" key="1">
    <citation type="journal article" date="2020" name="Int. J. Syst. Evol. Microbiol.">
        <title>Reclassification of Streptomyces castelarensis and Streptomyces sporoclivatus as later heterotypic synonyms of Streptomyces antimycoticus.</title>
        <authorList>
            <person name="Komaki H."/>
            <person name="Tamura T."/>
        </authorList>
    </citation>
    <scope>NUCLEOTIDE SEQUENCE [LARGE SCALE GENOMIC DNA]</scope>
    <source>
        <strain evidence="2 3">NBRC 13459</strain>
    </source>
</reference>
<name>A0A4D4L0J1_STRVO</name>
<comment type="caution">
    <text evidence="2">The sequence shown here is derived from an EMBL/GenBank/DDBJ whole genome shotgun (WGS) entry which is preliminary data.</text>
</comment>
<sequence length="81" mass="9170">MAATNDSWTITPSSTAGVDGEQPREGDELPERARQEDARHWETYQRPISAETLRKRLHVGAARSRMLVTMIRSDTSSQRTD</sequence>
<evidence type="ECO:0000256" key="1">
    <source>
        <dbReference type="SAM" id="MobiDB-lite"/>
    </source>
</evidence>
<feature type="compositionally biased region" description="Polar residues" evidence="1">
    <location>
        <begin position="1"/>
        <end position="16"/>
    </location>
</feature>
<keyword evidence="3" id="KW-1185">Reference proteome</keyword>
<protein>
    <submittedName>
        <fullName evidence="2">Uncharacterized protein</fullName>
    </submittedName>
</protein>
<dbReference type="Proteomes" id="UP000301309">
    <property type="component" value="Unassembled WGS sequence"/>
</dbReference>